<gene>
    <name evidence="2" type="ORF">GXY80_02670</name>
</gene>
<organism evidence="2 3">
    <name type="scientific">Syntrophorhabdus aromaticivorans</name>
    <dbReference type="NCBI Taxonomy" id="328301"/>
    <lineage>
        <taxon>Bacteria</taxon>
        <taxon>Pseudomonadati</taxon>
        <taxon>Thermodesulfobacteriota</taxon>
        <taxon>Syntrophorhabdia</taxon>
        <taxon>Syntrophorhabdales</taxon>
        <taxon>Syntrophorhabdaceae</taxon>
        <taxon>Syntrophorhabdus</taxon>
    </lineage>
</organism>
<evidence type="ECO:0000313" key="3">
    <source>
        <dbReference type="Proteomes" id="UP000777265"/>
    </source>
</evidence>
<dbReference type="Pfam" id="PF09924">
    <property type="entry name" value="LPG_synthase_C"/>
    <property type="match status" value="1"/>
</dbReference>
<evidence type="ECO:0000313" key="2">
    <source>
        <dbReference type="EMBL" id="NLW34373.1"/>
    </source>
</evidence>
<accession>A0A351U5R2</accession>
<dbReference type="STRING" id="909663.GCA_000512235_00620"/>
<dbReference type="EMBL" id="JAAYEE010000042">
    <property type="protein sequence ID" value="NLW34373.1"/>
    <property type="molecule type" value="Genomic_DNA"/>
</dbReference>
<protein>
    <submittedName>
        <fullName evidence="2">DUF2156 domain-containing protein</fullName>
    </submittedName>
</protein>
<sequence>MTKTFFLYSNMPMPGTPLFPTFKPIELEDRDVFRNLFRAYRAVTSELTFTNLFIWSPHYNFQWSLYKDWIILLCREGEDGLCALGPVGPSPRVEVTRMLLEWMRDEKGEGRPRIERADERLAGEVVGMEGISVEPTRDHFDYVYLRDDLVRLAGSRYRSKRNHINQFLRAYSFRYVPLGSEHIEDCLELQEKWCRLRRCEDDLNLLGEWEAVREILMCYESLDVQGGVVTIENKVKAFTVGEMLNDETTVVHIEKVDPDIPGLYPVINQQFCENNRQNLRYINREQDLGVPGLREAKLSYHPDHFAKKYRIVLAGK</sequence>
<dbReference type="Proteomes" id="UP000777265">
    <property type="component" value="Unassembled WGS sequence"/>
</dbReference>
<reference evidence="2" key="2">
    <citation type="submission" date="2020-01" db="EMBL/GenBank/DDBJ databases">
        <authorList>
            <person name="Campanaro S."/>
        </authorList>
    </citation>
    <scope>NUCLEOTIDE SEQUENCE</scope>
    <source>
        <strain evidence="2">AS06rmzACSIP_7</strain>
    </source>
</reference>
<dbReference type="InterPro" id="IPR016732">
    <property type="entry name" value="UCP018688"/>
</dbReference>
<dbReference type="PANTHER" id="PTHR41373:SF1">
    <property type="entry name" value="PHOSPHATIDYLGLYCEROL LYSYLTRANSFERASE C-TERMINAL DOMAIN-CONTAINING PROTEIN"/>
    <property type="match status" value="1"/>
</dbReference>
<dbReference type="InterPro" id="IPR016181">
    <property type="entry name" value="Acyl_CoA_acyltransferase"/>
</dbReference>
<dbReference type="Gene3D" id="3.40.630.30">
    <property type="match status" value="1"/>
</dbReference>
<feature type="domain" description="Phosphatidylglycerol lysyltransferase C-terminal" evidence="1">
    <location>
        <begin position="38"/>
        <end position="311"/>
    </location>
</feature>
<reference evidence="2" key="1">
    <citation type="journal article" date="2020" name="Biotechnol. Biofuels">
        <title>New insights from the biogas microbiome by comprehensive genome-resolved metagenomics of nearly 1600 species originating from multiple anaerobic digesters.</title>
        <authorList>
            <person name="Campanaro S."/>
            <person name="Treu L."/>
            <person name="Rodriguez-R L.M."/>
            <person name="Kovalovszki A."/>
            <person name="Ziels R.M."/>
            <person name="Maus I."/>
            <person name="Zhu X."/>
            <person name="Kougias P.G."/>
            <person name="Basile A."/>
            <person name="Luo G."/>
            <person name="Schluter A."/>
            <person name="Konstantinidis K.T."/>
            <person name="Angelidaki I."/>
        </authorList>
    </citation>
    <scope>NUCLEOTIDE SEQUENCE</scope>
    <source>
        <strain evidence="2">AS06rmzACSIP_7</strain>
    </source>
</reference>
<dbReference type="PIRSF" id="PIRSF018688">
    <property type="entry name" value="UCP018688"/>
    <property type="match status" value="1"/>
</dbReference>
<dbReference type="SUPFAM" id="SSF55729">
    <property type="entry name" value="Acyl-CoA N-acyltransferases (Nat)"/>
    <property type="match status" value="2"/>
</dbReference>
<evidence type="ECO:0000259" key="1">
    <source>
        <dbReference type="Pfam" id="PF09924"/>
    </source>
</evidence>
<dbReference type="PANTHER" id="PTHR41373">
    <property type="entry name" value="DUF2156 DOMAIN-CONTAINING PROTEIN"/>
    <property type="match status" value="1"/>
</dbReference>
<dbReference type="InterPro" id="IPR024320">
    <property type="entry name" value="LPG_synthase_C"/>
</dbReference>
<proteinExistence type="predicted"/>
<comment type="caution">
    <text evidence="2">The sequence shown here is derived from an EMBL/GenBank/DDBJ whole genome shotgun (WGS) entry which is preliminary data.</text>
</comment>
<dbReference type="AlphaFoldDB" id="A0A351U5R2"/>
<name>A0A351U5R2_9BACT</name>